<reference evidence="2" key="1">
    <citation type="submission" date="2019-01" db="EMBL/GenBank/DDBJ databases">
        <title>Draft genome sequences of three monokaryotic isolates of the white-rot basidiomycete fungus Dichomitus squalens.</title>
        <authorList>
            <consortium name="DOE Joint Genome Institute"/>
            <person name="Lopez S.C."/>
            <person name="Andreopoulos B."/>
            <person name="Pangilinan J."/>
            <person name="Lipzen A."/>
            <person name="Riley R."/>
            <person name="Ahrendt S."/>
            <person name="Ng V."/>
            <person name="Barry K."/>
            <person name="Daum C."/>
            <person name="Grigoriev I.V."/>
            <person name="Hilden K.S."/>
            <person name="Makela M.R."/>
            <person name="de Vries R.P."/>
        </authorList>
    </citation>
    <scope>NUCLEOTIDE SEQUENCE [LARGE SCALE GENOMIC DNA]</scope>
    <source>
        <strain evidence="2">OM18370.1</strain>
    </source>
</reference>
<evidence type="ECO:0008006" key="3">
    <source>
        <dbReference type="Google" id="ProtNLM"/>
    </source>
</evidence>
<name>A0A4Q9MP91_9APHY</name>
<evidence type="ECO:0000313" key="2">
    <source>
        <dbReference type="EMBL" id="TBU27906.1"/>
    </source>
</evidence>
<gene>
    <name evidence="2" type="ORF">BD311DRAFT_362694</name>
</gene>
<proteinExistence type="predicted"/>
<keyword evidence="1" id="KW-0472">Membrane</keyword>
<keyword evidence="1" id="KW-0812">Transmembrane</keyword>
<dbReference type="Proteomes" id="UP000292957">
    <property type="component" value="Unassembled WGS sequence"/>
</dbReference>
<feature type="transmembrane region" description="Helical" evidence="1">
    <location>
        <begin position="83"/>
        <end position="102"/>
    </location>
</feature>
<feature type="transmembrane region" description="Helical" evidence="1">
    <location>
        <begin position="21"/>
        <end position="41"/>
    </location>
</feature>
<organism evidence="2">
    <name type="scientific">Dichomitus squalens</name>
    <dbReference type="NCBI Taxonomy" id="114155"/>
    <lineage>
        <taxon>Eukaryota</taxon>
        <taxon>Fungi</taxon>
        <taxon>Dikarya</taxon>
        <taxon>Basidiomycota</taxon>
        <taxon>Agaricomycotina</taxon>
        <taxon>Agaricomycetes</taxon>
        <taxon>Polyporales</taxon>
        <taxon>Polyporaceae</taxon>
        <taxon>Dichomitus</taxon>
    </lineage>
</organism>
<accession>A0A4Q9MP91</accession>
<sequence length="109" mass="12097">MLCQCTTSLDSDVLLRHTPRLSPSFLGILVSVYLSCLPPFLSPRGGDAAMEGCFAHLEPSRECVADLGLLSLPRILLPHPFRFLPFSTMLPPFLFSFSFFRFSCLCPSV</sequence>
<keyword evidence="1" id="KW-1133">Transmembrane helix</keyword>
<evidence type="ECO:0000256" key="1">
    <source>
        <dbReference type="SAM" id="Phobius"/>
    </source>
</evidence>
<dbReference type="EMBL" id="ML143427">
    <property type="protein sequence ID" value="TBU27906.1"/>
    <property type="molecule type" value="Genomic_DNA"/>
</dbReference>
<dbReference type="AlphaFoldDB" id="A0A4Q9MP91"/>
<protein>
    <recommendedName>
        <fullName evidence="3">Transmembrane protein</fullName>
    </recommendedName>
</protein>